<dbReference type="PaxDb" id="121845-A0A1S3D231"/>
<organism evidence="2 3">
    <name type="scientific">Diaphorina citri</name>
    <name type="common">Asian citrus psyllid</name>
    <dbReference type="NCBI Taxonomy" id="121845"/>
    <lineage>
        <taxon>Eukaryota</taxon>
        <taxon>Metazoa</taxon>
        <taxon>Ecdysozoa</taxon>
        <taxon>Arthropoda</taxon>
        <taxon>Hexapoda</taxon>
        <taxon>Insecta</taxon>
        <taxon>Pterygota</taxon>
        <taxon>Neoptera</taxon>
        <taxon>Paraneoptera</taxon>
        <taxon>Hemiptera</taxon>
        <taxon>Sternorrhyncha</taxon>
        <taxon>Psylloidea</taxon>
        <taxon>Psyllidae</taxon>
        <taxon>Diaphorininae</taxon>
        <taxon>Diaphorina</taxon>
    </lineage>
</organism>
<reference evidence="3" key="1">
    <citation type="submission" date="2025-08" db="UniProtKB">
        <authorList>
            <consortium name="RefSeq"/>
        </authorList>
    </citation>
    <scope>IDENTIFICATION</scope>
</reference>
<proteinExistence type="predicted"/>
<sequence>MHPAMVACLSCYLAGLGTMIFIGACTIFVPKLYAKREPDDCSDTPTKSQRPSQKPKSPGSSSVVHLVQYSKPVPEKKRERPKYDDAECDEELPYKRRDRDTRQRGQATPTALTNRIQRPADDCIEGPYHHQHHAPRQDRGRATYERRNEGRPMPAVADCIEEDSDICLDSFQADRRGHYDDC</sequence>
<dbReference type="GeneID" id="103508954"/>
<feature type="compositionally biased region" description="Basic and acidic residues" evidence="1">
    <location>
        <begin position="73"/>
        <end position="85"/>
    </location>
</feature>
<feature type="compositionally biased region" description="Polar residues" evidence="1">
    <location>
        <begin position="104"/>
        <end position="116"/>
    </location>
</feature>
<protein>
    <submittedName>
        <fullName evidence="3">Uncharacterized protein LOC103508954</fullName>
    </submittedName>
</protein>
<dbReference type="RefSeq" id="XP_008471763.1">
    <property type="nucleotide sequence ID" value="XM_008473541.2"/>
</dbReference>
<dbReference type="AlphaFoldDB" id="A0A1S3D231"/>
<feature type="compositionally biased region" description="Low complexity" evidence="1">
    <location>
        <begin position="47"/>
        <end position="62"/>
    </location>
</feature>
<keyword evidence="2" id="KW-1185">Reference proteome</keyword>
<feature type="compositionally biased region" description="Basic and acidic residues" evidence="1">
    <location>
        <begin position="135"/>
        <end position="150"/>
    </location>
</feature>
<feature type="region of interest" description="Disordered" evidence="1">
    <location>
        <begin position="37"/>
        <end position="153"/>
    </location>
</feature>
<gene>
    <name evidence="3" type="primary">LOC103508954</name>
</gene>
<accession>A0A1S3D231</accession>
<dbReference type="KEGG" id="dci:103508954"/>
<dbReference type="Proteomes" id="UP000079169">
    <property type="component" value="Unplaced"/>
</dbReference>
<evidence type="ECO:0000256" key="1">
    <source>
        <dbReference type="SAM" id="MobiDB-lite"/>
    </source>
</evidence>
<name>A0A1S3D231_DIACI</name>
<evidence type="ECO:0000313" key="2">
    <source>
        <dbReference type="Proteomes" id="UP000079169"/>
    </source>
</evidence>
<evidence type="ECO:0000313" key="3">
    <source>
        <dbReference type="RefSeq" id="XP_008471763.1"/>
    </source>
</evidence>
<feature type="compositionally biased region" description="Basic and acidic residues" evidence="1">
    <location>
        <begin position="92"/>
        <end position="103"/>
    </location>
</feature>